<protein>
    <submittedName>
        <fullName evidence="4">ParB family protein</fullName>
    </submittedName>
</protein>
<dbReference type="AlphaFoldDB" id="K9Y1U2"/>
<comment type="similarity">
    <text evidence="1">Belongs to the ParB family.</text>
</comment>
<name>K9Y1U2_STAC7</name>
<accession>K9Y1U2</accession>
<dbReference type="GO" id="GO:0007059">
    <property type="term" value="P:chromosome segregation"/>
    <property type="evidence" value="ECO:0007669"/>
    <property type="project" value="TreeGrafter"/>
</dbReference>
<dbReference type="SMART" id="SM00470">
    <property type="entry name" value="ParB"/>
    <property type="match status" value="1"/>
</dbReference>
<organism evidence="4 5">
    <name type="scientific">Stanieria cyanosphaera (strain ATCC 29371 / PCC 7437)</name>
    <dbReference type="NCBI Taxonomy" id="111780"/>
    <lineage>
        <taxon>Bacteria</taxon>
        <taxon>Bacillati</taxon>
        <taxon>Cyanobacteriota</taxon>
        <taxon>Cyanophyceae</taxon>
        <taxon>Pleurocapsales</taxon>
        <taxon>Dermocarpellaceae</taxon>
        <taxon>Stanieria</taxon>
    </lineage>
</organism>
<gene>
    <name evidence="4" type="ordered locus">Sta7437_4871</name>
</gene>
<dbReference type="InterPro" id="IPR036086">
    <property type="entry name" value="ParB/Sulfiredoxin_sf"/>
</dbReference>
<evidence type="ECO:0000313" key="5">
    <source>
        <dbReference type="Proteomes" id="UP000010473"/>
    </source>
</evidence>
<dbReference type="InterPro" id="IPR050336">
    <property type="entry name" value="Chromosome_partition/occlusion"/>
</dbReference>
<dbReference type="InterPro" id="IPR004437">
    <property type="entry name" value="ParB/RepB/Spo0J"/>
</dbReference>
<dbReference type="Gene3D" id="3.90.1530.10">
    <property type="entry name" value="Conserved hypothetical protein from pyrococcus furiosus pfu- 392566-001, ParB domain"/>
    <property type="match status" value="1"/>
</dbReference>
<dbReference type="HOGENOM" id="CLU_059892_0_0_3"/>
<feature type="region of interest" description="Disordered" evidence="2">
    <location>
        <begin position="1"/>
        <end position="24"/>
    </location>
</feature>
<dbReference type="GO" id="GO:0005694">
    <property type="term" value="C:chromosome"/>
    <property type="evidence" value="ECO:0007669"/>
    <property type="project" value="TreeGrafter"/>
</dbReference>
<dbReference type="KEGG" id="scs:Sta7437_4871"/>
<feature type="domain" description="ParB-like N-terminal" evidence="3">
    <location>
        <begin position="65"/>
        <end position="160"/>
    </location>
</feature>
<keyword evidence="5" id="KW-1185">Reference proteome</keyword>
<dbReference type="NCBIfam" id="TIGR00180">
    <property type="entry name" value="parB_part"/>
    <property type="match status" value="1"/>
</dbReference>
<dbReference type="GO" id="GO:0003677">
    <property type="term" value="F:DNA binding"/>
    <property type="evidence" value="ECO:0007669"/>
    <property type="project" value="InterPro"/>
</dbReference>
<dbReference type="Proteomes" id="UP000010473">
    <property type="component" value="Plasmid pSTA7437.02"/>
</dbReference>
<dbReference type="PANTHER" id="PTHR33375:SF1">
    <property type="entry name" value="CHROMOSOME-PARTITIONING PROTEIN PARB-RELATED"/>
    <property type="match status" value="1"/>
</dbReference>
<dbReference type="EMBL" id="CP003655">
    <property type="protein sequence ID" value="AFZ38299.1"/>
    <property type="molecule type" value="Genomic_DNA"/>
</dbReference>
<keyword evidence="4" id="KW-0614">Plasmid</keyword>
<dbReference type="InterPro" id="IPR003115">
    <property type="entry name" value="ParB_N"/>
</dbReference>
<dbReference type="PANTHER" id="PTHR33375">
    <property type="entry name" value="CHROMOSOME-PARTITIONING PROTEIN PARB-RELATED"/>
    <property type="match status" value="1"/>
</dbReference>
<geneLocation type="plasmid" evidence="4 5">
    <name>pSTA7437.02</name>
</geneLocation>
<evidence type="ECO:0000256" key="1">
    <source>
        <dbReference type="ARBA" id="ARBA00006295"/>
    </source>
</evidence>
<evidence type="ECO:0000259" key="3">
    <source>
        <dbReference type="SMART" id="SM00470"/>
    </source>
</evidence>
<sequence length="389" mass="43532">MSPRKSPNLNNFFSGAKQSQQLSEAEQEISYLKAEIEKLRASGSQELESQLSELRKQLASKAGVLDVALEEIQPNKEQPRQTFLAESIEAMAHSLATYGQLEPIILIREDAPSVRGENLIIFDGERRWRSAKKLGWQSIKAVLMEQPEDLHKKALLTSLHREDLNPLDKAEAIVRELSFQTELNASEIPRTVATAVRRLNKYKQMNRVVELLTVNTQEQSSGLSELNLDENEKLLLSLLLNLQLNPASVDANIFTMLSLAPDLKEAIRNLGLKGVHALALNKLSAKNLKISERKAKSVRVEKTKQVTLKKLSAAETRKLVNEVLEKYAGSEAKSHRELKTIVRAKVNLQHLSDEVLASADASQLKALEEVLRQKLAAIETVLKIDTPHE</sequence>
<dbReference type="OrthoDB" id="525900at2"/>
<evidence type="ECO:0000313" key="4">
    <source>
        <dbReference type="EMBL" id="AFZ38299.1"/>
    </source>
</evidence>
<dbReference type="SUPFAM" id="SSF110849">
    <property type="entry name" value="ParB/Sulfiredoxin"/>
    <property type="match status" value="1"/>
</dbReference>
<evidence type="ECO:0000256" key="2">
    <source>
        <dbReference type="SAM" id="MobiDB-lite"/>
    </source>
</evidence>
<dbReference type="RefSeq" id="WP_015195675.1">
    <property type="nucleotide sequence ID" value="NC_019749.1"/>
</dbReference>
<dbReference type="Pfam" id="PF02195">
    <property type="entry name" value="ParB_N"/>
    <property type="match status" value="1"/>
</dbReference>
<proteinExistence type="inferred from homology"/>
<reference evidence="5" key="1">
    <citation type="journal article" date="2013" name="Proc. Natl. Acad. Sci. U.S.A.">
        <title>Improving the coverage of the cyanobacterial phylum using diversity-driven genome sequencing.</title>
        <authorList>
            <person name="Shih P.M."/>
            <person name="Wu D."/>
            <person name="Latifi A."/>
            <person name="Axen S.D."/>
            <person name="Fewer D.P."/>
            <person name="Talla E."/>
            <person name="Calteau A."/>
            <person name="Cai F."/>
            <person name="Tandeau de Marsac N."/>
            <person name="Rippka R."/>
            <person name="Herdman M."/>
            <person name="Sivonen K."/>
            <person name="Coursin T."/>
            <person name="Laurent T."/>
            <person name="Goodwin L."/>
            <person name="Nolan M."/>
            <person name="Davenport K.W."/>
            <person name="Han C.S."/>
            <person name="Rubin E.M."/>
            <person name="Eisen J.A."/>
            <person name="Woyke T."/>
            <person name="Gugger M."/>
            <person name="Kerfeld C.A."/>
        </authorList>
    </citation>
    <scope>NUCLEOTIDE SEQUENCE [LARGE SCALE GENOMIC DNA]</scope>
    <source>
        <strain evidence="5">ATCC 29371 / PCC 7437</strain>
        <plasmid evidence="5">Plasmid pSTA7437.02</plasmid>
    </source>
</reference>